<sequence length="270" mass="30658">MFKQKTACIHQGNVIQPIIWRNVLNKQQNTRKFTSAAEDLKSENSVNEQTHTPPPTPPNPPNPIPAEILRASLPFVNQYGWTIDTLAQGAKTLGYPYISHGLFPRGGAELIDYFLEDCRIKMTNEIFDKMDGLKVHQKIRFACITRLNLTKPYIKKWSEALAIMAQPNNIPMPIEHLAKLVDDMWYLAGDKSADMNWYSKRAILATIYTSTELYMTQDTSPDYIGTFQFLDRRLQDSATFGRLIGEINTFADFAVKSTFGILSSKGIGRF</sequence>
<evidence type="ECO:0000256" key="5">
    <source>
        <dbReference type="ARBA" id="ARBA00022946"/>
    </source>
</evidence>
<evidence type="ECO:0000256" key="3">
    <source>
        <dbReference type="ARBA" id="ARBA00010766"/>
    </source>
</evidence>
<organism evidence="12 13">
    <name type="scientific">Glomus cerebriforme</name>
    <dbReference type="NCBI Taxonomy" id="658196"/>
    <lineage>
        <taxon>Eukaryota</taxon>
        <taxon>Fungi</taxon>
        <taxon>Fungi incertae sedis</taxon>
        <taxon>Mucoromycota</taxon>
        <taxon>Glomeromycotina</taxon>
        <taxon>Glomeromycetes</taxon>
        <taxon>Glomerales</taxon>
        <taxon>Glomeraceae</taxon>
        <taxon>Glomus</taxon>
    </lineage>
</organism>
<dbReference type="PANTHER" id="PTHR21427:SF19">
    <property type="entry name" value="UBIQUINONE BIOSYNTHESIS PROTEIN COQ9, MITOCHONDRIAL"/>
    <property type="match status" value="1"/>
</dbReference>
<gene>
    <name evidence="12" type="ORF">C1645_771364</name>
</gene>
<evidence type="ECO:0000256" key="4">
    <source>
        <dbReference type="ARBA" id="ARBA00022688"/>
    </source>
</evidence>
<dbReference type="GO" id="GO:0006744">
    <property type="term" value="P:ubiquinone biosynthetic process"/>
    <property type="evidence" value="ECO:0007669"/>
    <property type="project" value="UniProtKB-UniRule"/>
</dbReference>
<dbReference type="EMBL" id="QKYT01000203">
    <property type="protein sequence ID" value="RIA89829.1"/>
    <property type="molecule type" value="Genomic_DNA"/>
</dbReference>
<dbReference type="NCBIfam" id="TIGR02396">
    <property type="entry name" value="diverge_rpsU"/>
    <property type="match status" value="1"/>
</dbReference>
<dbReference type="Proteomes" id="UP000265703">
    <property type="component" value="Unassembled WGS sequence"/>
</dbReference>
<dbReference type="OrthoDB" id="619536at2759"/>
<evidence type="ECO:0000256" key="2">
    <source>
        <dbReference type="ARBA" id="ARBA00004749"/>
    </source>
</evidence>
<evidence type="ECO:0000256" key="6">
    <source>
        <dbReference type="ARBA" id="ARBA00023121"/>
    </source>
</evidence>
<feature type="domain" description="COQ9 C-terminal" evidence="10">
    <location>
        <begin position="173"/>
        <end position="241"/>
    </location>
</feature>
<feature type="compositionally biased region" description="Pro residues" evidence="9">
    <location>
        <begin position="52"/>
        <end position="64"/>
    </location>
</feature>
<evidence type="ECO:0000256" key="8">
    <source>
        <dbReference type="RuleBase" id="RU366063"/>
    </source>
</evidence>
<protein>
    <recommendedName>
        <fullName evidence="8">Ubiquinone biosynthesis protein</fullName>
    </recommendedName>
</protein>
<accession>A0A397SXT5</accession>
<dbReference type="InterPro" id="IPR048674">
    <property type="entry name" value="COQ9_HTH"/>
</dbReference>
<dbReference type="InterPro" id="IPR012762">
    <property type="entry name" value="Ubiq_biosynth_COQ9"/>
</dbReference>
<proteinExistence type="inferred from homology"/>
<evidence type="ECO:0000259" key="11">
    <source>
        <dbReference type="Pfam" id="PF21392"/>
    </source>
</evidence>
<evidence type="ECO:0000256" key="9">
    <source>
        <dbReference type="SAM" id="MobiDB-lite"/>
    </source>
</evidence>
<dbReference type="Pfam" id="PF08511">
    <property type="entry name" value="COQ9"/>
    <property type="match status" value="1"/>
</dbReference>
<keyword evidence="13" id="KW-1185">Reference proteome</keyword>
<comment type="function">
    <text evidence="8">Membrane-associated protein that warps the membrane surface to access and bind aromatic isoprenes with high specificity, including ubiquinone (CoQ) isoprene intermediates and presents them directly to Coq7, therefore facilitating the Coq7-mediated hydroxylase step. Participates in the biosynthesis of coenzyme Q, also named ubiquinone, an essential lipid-soluble electron transporter for aerobic cellular respiration.</text>
</comment>
<evidence type="ECO:0000256" key="1">
    <source>
        <dbReference type="ARBA" id="ARBA00004173"/>
    </source>
</evidence>
<dbReference type="InterPro" id="IPR013718">
    <property type="entry name" value="COQ9_C"/>
</dbReference>
<keyword evidence="4 8" id="KW-0831">Ubiquinone biosynthesis</keyword>
<keyword evidence="5" id="KW-0809">Transit peptide</keyword>
<reference evidence="12" key="1">
    <citation type="submission" date="2018-06" db="EMBL/GenBank/DDBJ databases">
        <title>Comparative genomics reveals the genomic features of Rhizophagus irregularis, R. cerebriforme, R. diaphanum and Gigaspora rosea, and their symbiotic lifestyle signature.</title>
        <authorList>
            <person name="Morin E."/>
            <person name="San Clemente H."/>
            <person name="Chen E.C.H."/>
            <person name="De La Providencia I."/>
            <person name="Hainaut M."/>
            <person name="Kuo A."/>
            <person name="Kohler A."/>
            <person name="Murat C."/>
            <person name="Tang N."/>
            <person name="Roy S."/>
            <person name="Loubradou J."/>
            <person name="Henrissat B."/>
            <person name="Grigoriev I.V."/>
            <person name="Corradi N."/>
            <person name="Roux C."/>
            <person name="Martin F.M."/>
        </authorList>
    </citation>
    <scope>NUCLEOTIDE SEQUENCE [LARGE SCALE GENOMIC DNA]</scope>
    <source>
        <strain evidence="12">DAOM 227022</strain>
    </source>
</reference>
<dbReference type="UniPathway" id="UPA00232"/>
<dbReference type="GO" id="GO:0005743">
    <property type="term" value="C:mitochondrial inner membrane"/>
    <property type="evidence" value="ECO:0007669"/>
    <property type="project" value="TreeGrafter"/>
</dbReference>
<feature type="region of interest" description="Disordered" evidence="9">
    <location>
        <begin position="38"/>
        <end position="64"/>
    </location>
</feature>
<comment type="caution">
    <text evidence="12">The sequence shown here is derived from an EMBL/GenBank/DDBJ whole genome shotgun (WGS) entry which is preliminary data.</text>
</comment>
<dbReference type="PANTHER" id="PTHR21427">
    <property type="entry name" value="UBIQUINONE BIOSYNTHESIS PROTEIN COQ9, MITOCHONDRIAL"/>
    <property type="match status" value="1"/>
</dbReference>
<dbReference type="FunFam" id="1.10.357.10:FF:000004">
    <property type="entry name" value="Ubiquinone biosynthesis protein COQ9, mitochondrial"/>
    <property type="match status" value="1"/>
</dbReference>
<dbReference type="STRING" id="658196.A0A397SXT5"/>
<dbReference type="Pfam" id="PF21392">
    <property type="entry name" value="COQ9_N"/>
    <property type="match status" value="1"/>
</dbReference>
<keyword evidence="7 8" id="KW-0496">Mitochondrion</keyword>
<feature type="domain" description="Ubiquinone biosynthesis protein COQ9 HTH" evidence="11">
    <location>
        <begin position="67"/>
        <end position="91"/>
    </location>
</feature>
<dbReference type="Gene3D" id="1.10.357.10">
    <property type="entry name" value="Tetracycline Repressor, domain 2"/>
    <property type="match status" value="1"/>
</dbReference>
<name>A0A397SXT5_9GLOM</name>
<comment type="pathway">
    <text evidence="2 8">Cofactor biosynthesis; ubiquinone biosynthesis.</text>
</comment>
<comment type="similarity">
    <text evidence="3 8">Belongs to the COQ9 family.</text>
</comment>
<comment type="subcellular location">
    <subcellularLocation>
        <location evidence="1 8">Mitochondrion</location>
    </subcellularLocation>
</comment>
<dbReference type="AlphaFoldDB" id="A0A397SXT5"/>
<evidence type="ECO:0000259" key="10">
    <source>
        <dbReference type="Pfam" id="PF08511"/>
    </source>
</evidence>
<evidence type="ECO:0000256" key="7">
    <source>
        <dbReference type="ARBA" id="ARBA00023128"/>
    </source>
</evidence>
<keyword evidence="6 8" id="KW-0446">Lipid-binding</keyword>
<dbReference type="GO" id="GO:0008289">
    <property type="term" value="F:lipid binding"/>
    <property type="evidence" value="ECO:0007669"/>
    <property type="project" value="UniProtKB-UniRule"/>
</dbReference>
<evidence type="ECO:0000313" key="12">
    <source>
        <dbReference type="EMBL" id="RIA89829.1"/>
    </source>
</evidence>
<evidence type="ECO:0000313" key="13">
    <source>
        <dbReference type="Proteomes" id="UP000265703"/>
    </source>
</evidence>